<dbReference type="Pfam" id="PF07859">
    <property type="entry name" value="Abhydrolase_3"/>
    <property type="match status" value="1"/>
</dbReference>
<evidence type="ECO:0000256" key="1">
    <source>
        <dbReference type="ARBA" id="ARBA00022801"/>
    </source>
</evidence>
<name>A0AAV4EFS5_9GAST</name>
<dbReference type="InterPro" id="IPR013094">
    <property type="entry name" value="AB_hydrolase_3"/>
</dbReference>
<proteinExistence type="predicted"/>
<dbReference type="GO" id="GO:0016787">
    <property type="term" value="F:hydrolase activity"/>
    <property type="evidence" value="ECO:0007669"/>
    <property type="project" value="UniProtKB-KW"/>
</dbReference>
<dbReference type="InterPro" id="IPR050300">
    <property type="entry name" value="GDXG_lipolytic_enzyme"/>
</dbReference>
<organism evidence="3 4">
    <name type="scientific">Elysia marginata</name>
    <dbReference type="NCBI Taxonomy" id="1093978"/>
    <lineage>
        <taxon>Eukaryota</taxon>
        <taxon>Metazoa</taxon>
        <taxon>Spiralia</taxon>
        <taxon>Lophotrochozoa</taxon>
        <taxon>Mollusca</taxon>
        <taxon>Gastropoda</taxon>
        <taxon>Heterobranchia</taxon>
        <taxon>Euthyneura</taxon>
        <taxon>Panpulmonata</taxon>
        <taxon>Sacoglossa</taxon>
        <taxon>Placobranchoidea</taxon>
        <taxon>Plakobranchidae</taxon>
        <taxon>Elysia</taxon>
    </lineage>
</organism>
<dbReference type="AlphaFoldDB" id="A0AAV4EFS5"/>
<dbReference type="SUPFAM" id="SSF53474">
    <property type="entry name" value="alpha/beta-Hydrolases"/>
    <property type="match status" value="1"/>
</dbReference>
<protein>
    <submittedName>
        <fullName evidence="3">Arylacetamide deacetylase</fullName>
    </submittedName>
</protein>
<evidence type="ECO:0000313" key="4">
    <source>
        <dbReference type="Proteomes" id="UP000762676"/>
    </source>
</evidence>
<feature type="domain" description="Alpha/beta hydrolase fold-3" evidence="2">
    <location>
        <begin position="45"/>
        <end position="141"/>
    </location>
</feature>
<reference evidence="3 4" key="1">
    <citation type="journal article" date="2021" name="Elife">
        <title>Chloroplast acquisition without the gene transfer in kleptoplastic sea slugs, Plakobranchus ocellatus.</title>
        <authorList>
            <person name="Maeda T."/>
            <person name="Takahashi S."/>
            <person name="Yoshida T."/>
            <person name="Shimamura S."/>
            <person name="Takaki Y."/>
            <person name="Nagai Y."/>
            <person name="Toyoda A."/>
            <person name="Suzuki Y."/>
            <person name="Arimoto A."/>
            <person name="Ishii H."/>
            <person name="Satoh N."/>
            <person name="Nishiyama T."/>
            <person name="Hasebe M."/>
            <person name="Maruyama T."/>
            <person name="Minagawa J."/>
            <person name="Obokata J."/>
            <person name="Shigenobu S."/>
        </authorList>
    </citation>
    <scope>NUCLEOTIDE SEQUENCE [LARGE SCALE GENOMIC DNA]</scope>
</reference>
<dbReference type="Proteomes" id="UP000762676">
    <property type="component" value="Unassembled WGS sequence"/>
</dbReference>
<sequence length="151" mass="16684">MLYTPVITPSDGLQVESIHIEGILVKIYKPENQNSEPGSNLQPCVVYFHGGGWTLFSTDSYDTVTRELSKHTGAAVISVEYRLAPEHPYPIPFDDCLRVSRHILHHGEQYHIDPHRVAVAGDGSGGNLASAVALRLSEEDPEFTPPLRLQV</sequence>
<evidence type="ECO:0000259" key="2">
    <source>
        <dbReference type="Pfam" id="PF07859"/>
    </source>
</evidence>
<dbReference type="Gene3D" id="3.40.50.1820">
    <property type="entry name" value="alpha/beta hydrolase"/>
    <property type="match status" value="1"/>
</dbReference>
<dbReference type="PANTHER" id="PTHR48081:SF8">
    <property type="entry name" value="ALPHA_BETA HYDROLASE FOLD-3 DOMAIN-CONTAINING PROTEIN-RELATED"/>
    <property type="match status" value="1"/>
</dbReference>
<dbReference type="PANTHER" id="PTHR48081">
    <property type="entry name" value="AB HYDROLASE SUPERFAMILY PROTEIN C4A8.06C"/>
    <property type="match status" value="1"/>
</dbReference>
<gene>
    <name evidence="3" type="ORF">ElyMa_001798300</name>
</gene>
<keyword evidence="4" id="KW-1185">Reference proteome</keyword>
<accession>A0AAV4EFS5</accession>
<keyword evidence="1" id="KW-0378">Hydrolase</keyword>
<comment type="caution">
    <text evidence="3">The sequence shown here is derived from an EMBL/GenBank/DDBJ whole genome shotgun (WGS) entry which is preliminary data.</text>
</comment>
<dbReference type="EMBL" id="BMAT01003644">
    <property type="protein sequence ID" value="GFR59575.1"/>
    <property type="molecule type" value="Genomic_DNA"/>
</dbReference>
<dbReference type="InterPro" id="IPR029058">
    <property type="entry name" value="AB_hydrolase_fold"/>
</dbReference>
<evidence type="ECO:0000313" key="3">
    <source>
        <dbReference type="EMBL" id="GFR59575.1"/>
    </source>
</evidence>